<dbReference type="PANTHER" id="PTHR34219">
    <property type="entry name" value="IRON-REGULATED INNER MEMBRANE PROTEIN-RELATED"/>
    <property type="match status" value="1"/>
</dbReference>
<name>A0ABW3C4U2_SPHXN</name>
<dbReference type="InterPro" id="IPR025711">
    <property type="entry name" value="PepSY"/>
</dbReference>
<comment type="caution">
    <text evidence="3">The sequence shown here is derived from an EMBL/GenBank/DDBJ whole genome shotgun (WGS) entry which is preliminary data.</text>
</comment>
<keyword evidence="1" id="KW-0472">Membrane</keyword>
<accession>A0ABW3C4U2</accession>
<dbReference type="RefSeq" id="WP_381490641.1">
    <property type="nucleotide sequence ID" value="NZ_JBHTIK010000005.1"/>
</dbReference>
<dbReference type="InterPro" id="IPR005625">
    <property type="entry name" value="PepSY-ass_TM"/>
</dbReference>
<gene>
    <name evidence="3" type="ORF">ACFQ00_11530</name>
</gene>
<reference evidence="4" key="1">
    <citation type="journal article" date="2019" name="Int. J. Syst. Evol. Microbiol.">
        <title>The Global Catalogue of Microorganisms (GCM) 10K type strain sequencing project: providing services to taxonomists for standard genome sequencing and annotation.</title>
        <authorList>
            <consortium name="The Broad Institute Genomics Platform"/>
            <consortium name="The Broad Institute Genome Sequencing Center for Infectious Disease"/>
            <person name="Wu L."/>
            <person name="Ma J."/>
        </authorList>
    </citation>
    <scope>NUCLEOTIDE SEQUENCE [LARGE SCALE GENOMIC DNA]</scope>
    <source>
        <strain evidence="4">CCUG 52537</strain>
    </source>
</reference>
<feature type="domain" description="PepSY" evidence="2">
    <location>
        <begin position="231"/>
        <end position="292"/>
    </location>
</feature>
<evidence type="ECO:0000313" key="3">
    <source>
        <dbReference type="EMBL" id="MFD0848958.1"/>
    </source>
</evidence>
<evidence type="ECO:0000256" key="1">
    <source>
        <dbReference type="SAM" id="Phobius"/>
    </source>
</evidence>
<dbReference type="Pfam" id="PF03929">
    <property type="entry name" value="PepSY_TM"/>
    <property type="match status" value="1"/>
</dbReference>
<dbReference type="Proteomes" id="UP001597124">
    <property type="component" value="Unassembled WGS sequence"/>
</dbReference>
<dbReference type="EMBL" id="JBHTIK010000005">
    <property type="protein sequence ID" value="MFD0848958.1"/>
    <property type="molecule type" value="Genomic_DNA"/>
</dbReference>
<feature type="transmembrane region" description="Helical" evidence="1">
    <location>
        <begin position="183"/>
        <end position="203"/>
    </location>
</feature>
<keyword evidence="4" id="KW-1185">Reference proteome</keyword>
<sequence>MLRLHRYLSLTVAGIWLLQAATGLVLSFHRQLEDEWLGVSGHRVNAEAVDTAIARVSAQYGTVEELFAGGAQPGRFDVLLQHEAERQTRVWIDGADGRILGSDLWEGPLSEMEPLHLAYLFHNEFFSGPLGKRFVSLSGFLLLTNLVLGLWLAWPARGRWKQVLFPPKTRSQSSSAMLLHRSIGFWLAPIAIFIVLCGTLMVWRGEIERGLGIAPPKPEVAETVKPVVIRPTTAIRAAQARYPDGELAILVMPTPERPWYLIRLTRPSELRATLGTTIVYVDAADGTVLAAWSPEEGHPVAAAVDSLYALHTGEWAGTAGRLLTFSVGLWLIALTVYGFRLWLIRRRRASTL</sequence>
<keyword evidence="1" id="KW-0812">Transmembrane</keyword>
<organism evidence="3 4">
    <name type="scientific">Sphingosinicella xenopeptidilytica</name>
    <dbReference type="NCBI Taxonomy" id="364098"/>
    <lineage>
        <taxon>Bacteria</taxon>
        <taxon>Pseudomonadati</taxon>
        <taxon>Pseudomonadota</taxon>
        <taxon>Alphaproteobacteria</taxon>
        <taxon>Sphingomonadales</taxon>
        <taxon>Sphingosinicellaceae</taxon>
        <taxon>Sphingosinicella</taxon>
    </lineage>
</organism>
<evidence type="ECO:0000313" key="4">
    <source>
        <dbReference type="Proteomes" id="UP001597124"/>
    </source>
</evidence>
<evidence type="ECO:0000259" key="2">
    <source>
        <dbReference type="Pfam" id="PF03413"/>
    </source>
</evidence>
<keyword evidence="1" id="KW-1133">Transmembrane helix</keyword>
<feature type="transmembrane region" description="Helical" evidence="1">
    <location>
        <begin position="322"/>
        <end position="343"/>
    </location>
</feature>
<protein>
    <submittedName>
        <fullName evidence="3">PepSY-associated TM helix domain-containing protein</fullName>
    </submittedName>
</protein>
<feature type="transmembrane region" description="Helical" evidence="1">
    <location>
        <begin position="134"/>
        <end position="154"/>
    </location>
</feature>
<dbReference type="Pfam" id="PF03413">
    <property type="entry name" value="PepSY"/>
    <property type="match status" value="1"/>
</dbReference>
<proteinExistence type="predicted"/>